<dbReference type="InterPro" id="IPR052754">
    <property type="entry name" value="NTPase_KAP_P-loop"/>
</dbReference>
<dbReference type="PANTHER" id="PTHR22674:SF6">
    <property type="entry name" value="NTPASE KAP FAMILY P-LOOP DOMAIN-CONTAINING PROTEIN 1"/>
    <property type="match status" value="1"/>
</dbReference>
<dbReference type="RefSeq" id="WP_164487287.1">
    <property type="nucleotide sequence ID" value="NZ_CP027706.1"/>
</dbReference>
<feature type="domain" description="KAP NTPase" evidence="1">
    <location>
        <begin position="30"/>
        <end position="310"/>
    </location>
</feature>
<proteinExistence type="predicted"/>
<dbReference type="Proteomes" id="UP000693952">
    <property type="component" value="Chromosome"/>
</dbReference>
<keyword evidence="3" id="KW-1185">Reference proteome</keyword>
<dbReference type="InterPro" id="IPR027417">
    <property type="entry name" value="P-loop_NTPase"/>
</dbReference>
<protein>
    <submittedName>
        <fullName evidence="2">KAP family NTPase</fullName>
    </submittedName>
</protein>
<accession>A0ABX8MY45</accession>
<name>A0ABX8MY45_9PSED</name>
<dbReference type="Gene3D" id="3.40.50.300">
    <property type="entry name" value="P-loop containing nucleotide triphosphate hydrolases"/>
    <property type="match status" value="1"/>
</dbReference>
<evidence type="ECO:0000313" key="2">
    <source>
        <dbReference type="EMBL" id="QXH43617.1"/>
    </source>
</evidence>
<dbReference type="EMBL" id="CP077074">
    <property type="protein sequence ID" value="QXH43617.1"/>
    <property type="molecule type" value="Genomic_DNA"/>
</dbReference>
<dbReference type="PANTHER" id="PTHR22674">
    <property type="entry name" value="NTPASE, KAP FAMILY P-LOOP DOMAIN-CONTAINING 1"/>
    <property type="match status" value="1"/>
</dbReference>
<reference evidence="2" key="1">
    <citation type="submission" date="2021-06" db="EMBL/GenBank/DDBJ databases">
        <title>Updating the genus Pseudomonas: Description of 43 new species and partition of the Pseudomonas putida group.</title>
        <authorList>
            <person name="Girard L."/>
            <person name="Lood C."/>
            <person name="Vandamme P."/>
            <person name="Rokni-Zadeh H."/>
            <person name="van Noort V."/>
            <person name="Hofte M."/>
            <person name="Lavigne R."/>
            <person name="De Mot R."/>
        </authorList>
    </citation>
    <scope>NUCLEOTIDE SEQUENCE</scope>
    <source>
        <strain evidence="2">CMR12a</strain>
    </source>
</reference>
<evidence type="ECO:0000259" key="1">
    <source>
        <dbReference type="Pfam" id="PF07693"/>
    </source>
</evidence>
<dbReference type="Pfam" id="PF07693">
    <property type="entry name" value="KAP_NTPase"/>
    <property type="match status" value="1"/>
</dbReference>
<evidence type="ECO:0000313" key="3">
    <source>
        <dbReference type="Proteomes" id="UP000693952"/>
    </source>
</evidence>
<dbReference type="InterPro" id="IPR011646">
    <property type="entry name" value="KAP_P-loop"/>
</dbReference>
<dbReference type="SUPFAM" id="SSF52540">
    <property type="entry name" value="P-loop containing nucleoside triphosphate hydrolases"/>
    <property type="match status" value="1"/>
</dbReference>
<sequence>MSTIQNASVSGGNDAPLTHRQDDLLDRWPLAKLIHRVITSTPPDWSSRIGLYGQWGSGKTSVLNFLQQIAEEKGDIVIRFPVWRTNGEDGFLARFYLELTEALQGEGLAEPLRPWLRRLSQKVSHIAAKATDTVAQAQLPDSLEYGQVITAAAKVSGVVFDKLGSMLQLKEEDLEALHRQLGARRVIVFIDDLDRADPKILPETLLALRELLDWPGFVFVLAFDHELISRALCSYSEAFGESAQHFLDKIIDVPFALPAPTAKQTEKMVMKNLQACCGFLPATTIERCARWFPGNPRQAKRICRSLSVFGAAAERHNEGDLDWHGIVLQTLLRELEPRMLEHFNQHTQVLFNAFGPNMLGGPNEEEREQQRQAALATSRFDPEGPLAQRSLQLFEAFVLARRDSQSGPEKIDYEMSLATLVPAFTLREFALFFDSWLEHRSKGVIDEFIHQAIDRSGETERLVIRDMLNAANIQYGQLHRAAGACYSRSAFESATDKCLALLELMEWFYGEGASETMRAVCREPEACLAAIRTFFDFLSLDDTELDRNIRQREWCLAQRIAANCDEPNQIHFAVKTQFRQLISYGRQDFEARDQYLDKVTQAVVPTLVRRAIELFFCPNGIANSLFSENSKYQWLLSGKSSPLYESTAAIELLETRMQASRDARQNAVLADNASAYLSYFELGDSFIQPLLHYSAATHGRYVQLSWQALTQVEPRVQVLVRLRNLRRNLLAVGVAESLLPIPAWWAGREGDLEHEQLGL</sequence>
<gene>
    <name evidence="2" type="ORF">KSS89_15750</name>
</gene>
<organism evidence="2 3">
    <name type="scientific">Pseudomonas sessilinigenes</name>
    <dbReference type="NCBI Taxonomy" id="658629"/>
    <lineage>
        <taxon>Bacteria</taxon>
        <taxon>Pseudomonadati</taxon>
        <taxon>Pseudomonadota</taxon>
        <taxon>Gammaproteobacteria</taxon>
        <taxon>Pseudomonadales</taxon>
        <taxon>Pseudomonadaceae</taxon>
        <taxon>Pseudomonas</taxon>
    </lineage>
</organism>